<gene>
    <name evidence="3" type="ORF">K7B09_07785</name>
</gene>
<keyword evidence="1" id="KW-1133">Transmembrane helix</keyword>
<keyword evidence="4" id="KW-1185">Reference proteome</keyword>
<evidence type="ECO:0000313" key="4">
    <source>
        <dbReference type="Proteomes" id="UP001430290"/>
    </source>
</evidence>
<dbReference type="EMBL" id="JAIQDJ010000002">
    <property type="protein sequence ID" value="MBZ4186220.1"/>
    <property type="molecule type" value="Genomic_DNA"/>
</dbReference>
<keyword evidence="1" id="KW-0812">Transmembrane</keyword>
<proteinExistence type="predicted"/>
<dbReference type="InterPro" id="IPR025060">
    <property type="entry name" value="DUF3999"/>
</dbReference>
<organism evidence="3 4">
    <name type="scientific">Thermomonas beijingensis</name>
    <dbReference type="NCBI Taxonomy" id="2872701"/>
    <lineage>
        <taxon>Bacteria</taxon>
        <taxon>Pseudomonadati</taxon>
        <taxon>Pseudomonadota</taxon>
        <taxon>Gammaproteobacteria</taxon>
        <taxon>Lysobacterales</taxon>
        <taxon>Lysobacteraceae</taxon>
        <taxon>Thermomonas</taxon>
    </lineage>
</organism>
<keyword evidence="2" id="KW-0732">Signal</keyword>
<protein>
    <submittedName>
        <fullName evidence="3">DUF3999 domain-containing protein</fullName>
    </submittedName>
</protein>
<feature type="transmembrane region" description="Helical" evidence="1">
    <location>
        <begin position="429"/>
        <end position="450"/>
    </location>
</feature>
<evidence type="ECO:0000256" key="1">
    <source>
        <dbReference type="SAM" id="Phobius"/>
    </source>
</evidence>
<comment type="caution">
    <text evidence="3">The sequence shown here is derived from an EMBL/GenBank/DDBJ whole genome shotgun (WGS) entry which is preliminary data.</text>
</comment>
<feature type="chain" id="PRO_5045365107" evidence="2">
    <location>
        <begin position="18"/>
        <end position="459"/>
    </location>
</feature>
<accession>A0ABS7TEG3</accession>
<evidence type="ECO:0000313" key="3">
    <source>
        <dbReference type="EMBL" id="MBZ4186220.1"/>
    </source>
</evidence>
<reference evidence="3" key="1">
    <citation type="submission" date="2021-09" db="EMBL/GenBank/DDBJ databases">
        <authorList>
            <person name="Wu T."/>
            <person name="Guo S.Z."/>
        </authorList>
    </citation>
    <scope>NUCLEOTIDE SEQUENCE</scope>
    <source>
        <strain evidence="3">RSS-23</strain>
    </source>
</reference>
<sequence length="459" mass="49394">MKRWMLGVLLLPLAAHAGDDYAQQWPLQLSRPDAGAYRVTLDAAVYRAAYWRDLRDVRVLDASGKPVASVLQARPDASAGQAQHVALHWFMLPVTAASQDSDLSVLVQRSTDGAVVSVRSGAVANNDVVTASAWLVDLGKDSTHMHALLLDWADVAQPLDAGYRLEGSDDLRNWRTLDPQVRLVQLRNQGQELRSNRIALDTPPRYLRLLPLQASPAIALRAVQGEWRAAAGTNNWQWQPVPVAAGTPAKGGFDYHSDGRFPVQRVDVVMPANTSVRWSVLSRDADAGTSAQASMAWTPRAYGWSTWQLQDGASTQTSPPLDLNTSISDREWRLQLESGDLPASAPTLKLGYQPASIVFLAQGTPPYVLVAGSAAAQNTQDAVAPMLAALRARHGAQWVPAVATLGPVSPRAGSAAYTPPAKPRDWKTLTLWALLVLGALLVGGIAFSLLRGKSQSAGQ</sequence>
<name>A0ABS7TEG3_9GAMM</name>
<dbReference type="Proteomes" id="UP001430290">
    <property type="component" value="Unassembled WGS sequence"/>
</dbReference>
<evidence type="ECO:0000256" key="2">
    <source>
        <dbReference type="SAM" id="SignalP"/>
    </source>
</evidence>
<dbReference type="RefSeq" id="WP_223628579.1">
    <property type="nucleotide sequence ID" value="NZ_JAIQDJ010000002.1"/>
</dbReference>
<keyword evidence="1" id="KW-0472">Membrane</keyword>
<dbReference type="Pfam" id="PF13163">
    <property type="entry name" value="DUF3999"/>
    <property type="match status" value="1"/>
</dbReference>
<feature type="signal peptide" evidence="2">
    <location>
        <begin position="1"/>
        <end position="17"/>
    </location>
</feature>